<comment type="similarity">
    <text evidence="8">Belongs to the TsuA/YedE (TC 9.B.102) family.</text>
</comment>
<reference evidence="10 11" key="1">
    <citation type="submission" date="2017-06" db="EMBL/GenBank/DDBJ databases">
        <title>Draft genome sequence of anaerobic fermentative bacterium Anaeromicrobium sediminis DY2726D isolated from West Pacific Ocean sediments.</title>
        <authorList>
            <person name="Zeng X."/>
        </authorList>
    </citation>
    <scope>NUCLEOTIDE SEQUENCE [LARGE SCALE GENOMIC DNA]</scope>
    <source>
        <strain evidence="10 11">DY2726D</strain>
    </source>
</reference>
<proteinExistence type="inferred from homology"/>
<keyword evidence="7 9" id="KW-0472">Membrane</keyword>
<dbReference type="GO" id="GO:0005886">
    <property type="term" value="C:plasma membrane"/>
    <property type="evidence" value="ECO:0007669"/>
    <property type="project" value="UniProtKB-SubCell"/>
</dbReference>
<dbReference type="InterPro" id="IPR007272">
    <property type="entry name" value="Sulf_transp_TsuA/YedE"/>
</dbReference>
<evidence type="ECO:0000256" key="8">
    <source>
        <dbReference type="ARBA" id="ARBA00035655"/>
    </source>
</evidence>
<dbReference type="Pfam" id="PF04143">
    <property type="entry name" value="Sulf_transp"/>
    <property type="match status" value="1"/>
</dbReference>
<accession>A0A267MMG8</accession>
<feature type="transmembrane region" description="Helical" evidence="9">
    <location>
        <begin position="249"/>
        <end position="273"/>
    </location>
</feature>
<evidence type="ECO:0000313" key="11">
    <source>
        <dbReference type="Proteomes" id="UP000216024"/>
    </source>
</evidence>
<evidence type="ECO:0000256" key="7">
    <source>
        <dbReference type="ARBA" id="ARBA00023136"/>
    </source>
</evidence>
<feature type="transmembrane region" description="Helical" evidence="9">
    <location>
        <begin position="133"/>
        <end position="151"/>
    </location>
</feature>
<keyword evidence="3" id="KW-1003">Cell membrane</keyword>
<gene>
    <name evidence="10" type="ORF">CCE28_06970</name>
</gene>
<feature type="transmembrane region" description="Helical" evidence="9">
    <location>
        <begin position="324"/>
        <end position="343"/>
    </location>
</feature>
<protein>
    <submittedName>
        <fullName evidence="10">Uncharacterized protein</fullName>
    </submittedName>
</protein>
<sequence>MKKNVEYITGFILLIATLVLGKSGLSSPMLFFRLIAGLGLGYALTRSYFGFAGSVNRTYRTGSTKLMRALMIMFVGTAIVNVCFFIGQDATQYDLWVNPINLGLVLGGILFGVGMAFSSCCASGVLTDVITGLPRAIITLIFFGMGVYLGFPLQSSAPWITDTIVSTETFANGVFLPDLFKGDGLGGYLGASILTIVLAAVVIWICKVYEDNRKAQNMYTGVDTEFAQEKTYEDKGPFKLFSNNTYEKLFVRPWTLGMGSVVLGSISILLMGVTKAGWGASTPYGFWFGKVLILFGVAPERVAAFSHKPVEIFTMPFFNHQINVQNFGILLGTAIALLLAGNLTKTFKEGLAISFKEILIYAIGGITMGLGTRFSNGCNVGALYTPIANFSLSGWIFLVALVVGGIIGNVIYKKLIANDSCEIQSS</sequence>
<evidence type="ECO:0000256" key="9">
    <source>
        <dbReference type="SAM" id="Phobius"/>
    </source>
</evidence>
<dbReference type="Proteomes" id="UP000216024">
    <property type="component" value="Unassembled WGS sequence"/>
</dbReference>
<keyword evidence="11" id="KW-1185">Reference proteome</keyword>
<feature type="transmembrane region" description="Helical" evidence="9">
    <location>
        <begin position="69"/>
        <end position="88"/>
    </location>
</feature>
<feature type="transmembrane region" description="Helical" evidence="9">
    <location>
        <begin position="100"/>
        <end position="126"/>
    </location>
</feature>
<dbReference type="PANTHER" id="PTHR30574:SF1">
    <property type="entry name" value="SULPHUR TRANSPORT DOMAIN-CONTAINING PROTEIN"/>
    <property type="match status" value="1"/>
</dbReference>
<evidence type="ECO:0000256" key="6">
    <source>
        <dbReference type="ARBA" id="ARBA00022989"/>
    </source>
</evidence>
<evidence type="ECO:0000256" key="5">
    <source>
        <dbReference type="ARBA" id="ARBA00022692"/>
    </source>
</evidence>
<keyword evidence="5 9" id="KW-0812">Transmembrane</keyword>
<dbReference type="PANTHER" id="PTHR30574">
    <property type="entry name" value="INNER MEMBRANE PROTEIN YEDE"/>
    <property type="match status" value="1"/>
</dbReference>
<organism evidence="10 11">
    <name type="scientific">Anaeromicrobium sediminis</name>
    <dbReference type="NCBI Taxonomy" id="1478221"/>
    <lineage>
        <taxon>Bacteria</taxon>
        <taxon>Bacillati</taxon>
        <taxon>Bacillota</taxon>
        <taxon>Clostridia</taxon>
        <taxon>Peptostreptococcales</taxon>
        <taxon>Thermotaleaceae</taxon>
        <taxon>Anaeromicrobium</taxon>
    </lineage>
</organism>
<dbReference type="RefSeq" id="WP_095132349.1">
    <property type="nucleotide sequence ID" value="NZ_NIBG01000004.1"/>
</dbReference>
<evidence type="ECO:0000256" key="2">
    <source>
        <dbReference type="ARBA" id="ARBA00022448"/>
    </source>
</evidence>
<feature type="transmembrane region" description="Helical" evidence="9">
    <location>
        <begin position="392"/>
        <end position="412"/>
    </location>
</feature>
<comment type="subcellular location">
    <subcellularLocation>
        <location evidence="1">Cell inner membrane</location>
        <topology evidence="1">Multi-pass membrane protein</topology>
    </subcellularLocation>
</comment>
<name>A0A267MMG8_9FIRM</name>
<dbReference type="OrthoDB" id="9794165at2"/>
<feature type="transmembrane region" description="Helical" evidence="9">
    <location>
        <begin position="355"/>
        <end position="372"/>
    </location>
</feature>
<dbReference type="EMBL" id="NIBG01000004">
    <property type="protein sequence ID" value="PAB60108.1"/>
    <property type="molecule type" value="Genomic_DNA"/>
</dbReference>
<evidence type="ECO:0000256" key="4">
    <source>
        <dbReference type="ARBA" id="ARBA00022519"/>
    </source>
</evidence>
<evidence type="ECO:0000256" key="3">
    <source>
        <dbReference type="ARBA" id="ARBA00022475"/>
    </source>
</evidence>
<keyword evidence="4" id="KW-0997">Cell inner membrane</keyword>
<feature type="transmembrane region" description="Helical" evidence="9">
    <location>
        <begin position="31"/>
        <end position="49"/>
    </location>
</feature>
<feature type="transmembrane region" description="Helical" evidence="9">
    <location>
        <begin position="185"/>
        <end position="206"/>
    </location>
</feature>
<dbReference type="AlphaFoldDB" id="A0A267MMG8"/>
<evidence type="ECO:0000256" key="1">
    <source>
        <dbReference type="ARBA" id="ARBA00004429"/>
    </source>
</evidence>
<evidence type="ECO:0000313" key="10">
    <source>
        <dbReference type="EMBL" id="PAB60108.1"/>
    </source>
</evidence>
<keyword evidence="6 9" id="KW-1133">Transmembrane helix</keyword>
<keyword evidence="2" id="KW-0813">Transport</keyword>
<comment type="caution">
    <text evidence="10">The sequence shown here is derived from an EMBL/GenBank/DDBJ whole genome shotgun (WGS) entry which is preliminary data.</text>
</comment>